<dbReference type="Proteomes" id="UP000520767">
    <property type="component" value="Unassembled WGS sequence"/>
</dbReference>
<reference evidence="2 3" key="1">
    <citation type="submission" date="2020-08" db="EMBL/GenBank/DDBJ databases">
        <title>Genomic Encyclopedia of Type Strains, Phase III (KMG-III): the genomes of soil and plant-associated and newly described type strains.</title>
        <authorList>
            <person name="Whitman W."/>
        </authorList>
    </citation>
    <scope>NUCLEOTIDE SEQUENCE [LARGE SCALE GENOMIC DNA]</scope>
    <source>
        <strain evidence="2 3">CECT 8960</strain>
    </source>
</reference>
<protein>
    <submittedName>
        <fullName evidence="2">Uncharacterized protein</fullName>
    </submittedName>
</protein>
<name>A0A7W7Q8Z9_9PSEU</name>
<accession>A0A7W7Q8Z9</accession>
<dbReference type="EMBL" id="JACHJQ010000005">
    <property type="protein sequence ID" value="MBB4909187.1"/>
    <property type="molecule type" value="Genomic_DNA"/>
</dbReference>
<proteinExistence type="predicted"/>
<evidence type="ECO:0000313" key="3">
    <source>
        <dbReference type="Proteomes" id="UP000520767"/>
    </source>
</evidence>
<feature type="region of interest" description="Disordered" evidence="1">
    <location>
        <begin position="27"/>
        <end position="61"/>
    </location>
</feature>
<dbReference type="AlphaFoldDB" id="A0A7W7Q8Z9"/>
<evidence type="ECO:0000256" key="1">
    <source>
        <dbReference type="SAM" id="MobiDB-lite"/>
    </source>
</evidence>
<sequence>MAALISVARREFAAFVVGVGALDAEPLDEHGQGAALADEGDDRDGEGDQDEFGAVGHVGGQ</sequence>
<keyword evidence="3" id="KW-1185">Reference proteome</keyword>
<dbReference type="RefSeq" id="WP_260418117.1">
    <property type="nucleotide sequence ID" value="NZ_JACHJQ010000005.1"/>
</dbReference>
<feature type="compositionally biased region" description="Acidic residues" evidence="1">
    <location>
        <begin position="38"/>
        <end position="51"/>
    </location>
</feature>
<comment type="caution">
    <text evidence="2">The sequence shown here is derived from an EMBL/GenBank/DDBJ whole genome shotgun (WGS) entry which is preliminary data.</text>
</comment>
<organism evidence="2 3">
    <name type="scientific">Actinophytocola algeriensis</name>
    <dbReference type="NCBI Taxonomy" id="1768010"/>
    <lineage>
        <taxon>Bacteria</taxon>
        <taxon>Bacillati</taxon>
        <taxon>Actinomycetota</taxon>
        <taxon>Actinomycetes</taxon>
        <taxon>Pseudonocardiales</taxon>
        <taxon>Pseudonocardiaceae</taxon>
    </lineage>
</organism>
<evidence type="ECO:0000313" key="2">
    <source>
        <dbReference type="EMBL" id="MBB4909187.1"/>
    </source>
</evidence>
<gene>
    <name evidence="2" type="ORF">FHR82_005440</name>
</gene>